<evidence type="ECO:0000313" key="3">
    <source>
        <dbReference type="Proteomes" id="UP000270046"/>
    </source>
</evidence>
<sequence length="173" mass="18775">MFVITDKAKNTFMKFQLGLISFIALAVASCSGNSGNKNGDTTLSKSDTAIANAPDAPAVNMEYCFYTTEGTASQDTTKVNLHINGNKVTGDMDWLPKEKDARKGTLMGNLNGNVINALWTYGQEGSSDTLSVEFQLRGNQLAQKPYKYDGETGKPKTDNTAGYSVIYNMKNCK</sequence>
<feature type="chain" id="PRO_5019737574" description="Lipoprotein" evidence="1">
    <location>
        <begin position="27"/>
        <end position="173"/>
    </location>
</feature>
<gene>
    <name evidence="2" type="ORF">HYN43_013730</name>
</gene>
<evidence type="ECO:0000256" key="1">
    <source>
        <dbReference type="SAM" id="SignalP"/>
    </source>
</evidence>
<name>A0A494VLX9_9SPHI</name>
<keyword evidence="1" id="KW-0732">Signal</keyword>
<dbReference type="EMBL" id="CP032869">
    <property type="protein sequence ID" value="AYL96287.1"/>
    <property type="molecule type" value="Genomic_DNA"/>
</dbReference>
<accession>A0A494VLX9</accession>
<proteinExistence type="predicted"/>
<keyword evidence="3" id="KW-1185">Reference proteome</keyword>
<dbReference type="PROSITE" id="PS51257">
    <property type="entry name" value="PROKAR_LIPOPROTEIN"/>
    <property type="match status" value="1"/>
</dbReference>
<evidence type="ECO:0008006" key="4">
    <source>
        <dbReference type="Google" id="ProtNLM"/>
    </source>
</evidence>
<protein>
    <recommendedName>
        <fullName evidence="4">Lipoprotein</fullName>
    </recommendedName>
</protein>
<reference evidence="2 3" key="1">
    <citation type="submission" date="2018-10" db="EMBL/GenBank/DDBJ databases">
        <title>Genome sequencing of Mucilaginibacter sp. HYN0043.</title>
        <authorList>
            <person name="Kim M."/>
            <person name="Yi H."/>
        </authorList>
    </citation>
    <scope>NUCLEOTIDE SEQUENCE [LARGE SCALE GENOMIC DNA]</scope>
    <source>
        <strain evidence="2 3">HYN0043</strain>
    </source>
</reference>
<dbReference type="KEGG" id="muh:HYN43_013730"/>
<feature type="signal peptide" evidence="1">
    <location>
        <begin position="1"/>
        <end position="26"/>
    </location>
</feature>
<organism evidence="2 3">
    <name type="scientific">Mucilaginibacter celer</name>
    <dbReference type="NCBI Taxonomy" id="2305508"/>
    <lineage>
        <taxon>Bacteria</taxon>
        <taxon>Pseudomonadati</taxon>
        <taxon>Bacteroidota</taxon>
        <taxon>Sphingobacteriia</taxon>
        <taxon>Sphingobacteriales</taxon>
        <taxon>Sphingobacteriaceae</taxon>
        <taxon>Mucilaginibacter</taxon>
    </lineage>
</organism>
<dbReference type="AlphaFoldDB" id="A0A494VLX9"/>
<dbReference type="Proteomes" id="UP000270046">
    <property type="component" value="Chromosome"/>
</dbReference>
<evidence type="ECO:0000313" key="2">
    <source>
        <dbReference type="EMBL" id="AYL96287.1"/>
    </source>
</evidence>
<dbReference type="OrthoDB" id="794403at2"/>